<gene>
    <name evidence="2" type="ORF">ANANG_G00297240</name>
</gene>
<keyword evidence="3" id="KW-1185">Reference proteome</keyword>
<organism evidence="2 3">
    <name type="scientific">Anguilla anguilla</name>
    <name type="common">European freshwater eel</name>
    <name type="synonym">Muraena anguilla</name>
    <dbReference type="NCBI Taxonomy" id="7936"/>
    <lineage>
        <taxon>Eukaryota</taxon>
        <taxon>Metazoa</taxon>
        <taxon>Chordata</taxon>
        <taxon>Craniata</taxon>
        <taxon>Vertebrata</taxon>
        <taxon>Euteleostomi</taxon>
        <taxon>Actinopterygii</taxon>
        <taxon>Neopterygii</taxon>
        <taxon>Teleostei</taxon>
        <taxon>Anguilliformes</taxon>
        <taxon>Anguillidae</taxon>
        <taxon>Anguilla</taxon>
    </lineage>
</organism>
<reference evidence="2" key="1">
    <citation type="submission" date="2021-01" db="EMBL/GenBank/DDBJ databases">
        <title>A chromosome-scale assembly of European eel, Anguilla anguilla.</title>
        <authorList>
            <person name="Henkel C."/>
            <person name="Jong-Raadsen S.A."/>
            <person name="Dufour S."/>
            <person name="Weltzien F.-A."/>
            <person name="Palstra A.P."/>
            <person name="Pelster B."/>
            <person name="Spaink H.P."/>
            <person name="Van Den Thillart G.E."/>
            <person name="Jansen H."/>
            <person name="Zahm M."/>
            <person name="Klopp C."/>
            <person name="Cedric C."/>
            <person name="Louis A."/>
            <person name="Berthelot C."/>
            <person name="Parey E."/>
            <person name="Roest Crollius H."/>
            <person name="Montfort J."/>
            <person name="Robinson-Rechavi M."/>
            <person name="Bucao C."/>
            <person name="Bouchez O."/>
            <person name="Gislard M."/>
            <person name="Lluch J."/>
            <person name="Milhes M."/>
            <person name="Lampietro C."/>
            <person name="Lopez Roques C."/>
            <person name="Donnadieu C."/>
            <person name="Braasch I."/>
            <person name="Desvignes T."/>
            <person name="Postlethwait J."/>
            <person name="Bobe J."/>
            <person name="Guiguen Y."/>
            <person name="Dirks R."/>
        </authorList>
    </citation>
    <scope>NUCLEOTIDE SEQUENCE</scope>
    <source>
        <strain evidence="2">Tag_6206</strain>
        <tissue evidence="2">Liver</tissue>
    </source>
</reference>
<evidence type="ECO:0000313" key="3">
    <source>
        <dbReference type="Proteomes" id="UP001044222"/>
    </source>
</evidence>
<accession>A0A9D3LMK4</accession>
<dbReference type="AlphaFoldDB" id="A0A9D3LMK4"/>
<feature type="compositionally biased region" description="Polar residues" evidence="1">
    <location>
        <begin position="44"/>
        <end position="66"/>
    </location>
</feature>
<protein>
    <submittedName>
        <fullName evidence="2">Uncharacterized protein</fullName>
    </submittedName>
</protein>
<feature type="region of interest" description="Disordered" evidence="1">
    <location>
        <begin position="1"/>
        <end position="106"/>
    </location>
</feature>
<dbReference type="EMBL" id="JAFIRN010000017">
    <property type="protein sequence ID" value="KAG5833002.1"/>
    <property type="molecule type" value="Genomic_DNA"/>
</dbReference>
<proteinExistence type="predicted"/>
<comment type="caution">
    <text evidence="2">The sequence shown here is derived from an EMBL/GenBank/DDBJ whole genome shotgun (WGS) entry which is preliminary data.</text>
</comment>
<sequence length="106" mass="11313">MAVRRCLADLPPELFLQQPDAHDDRREPDPASARATAPIPPLKNQPQRSYSASSARGETLHSTHTRLNPPALPCSSSRGQPVSATPGPAPPLCSLLPRRANPAPVI</sequence>
<feature type="compositionally biased region" description="Basic and acidic residues" evidence="1">
    <location>
        <begin position="20"/>
        <end position="29"/>
    </location>
</feature>
<dbReference type="Proteomes" id="UP001044222">
    <property type="component" value="Chromosome 17"/>
</dbReference>
<name>A0A9D3LMK4_ANGAN</name>
<evidence type="ECO:0000313" key="2">
    <source>
        <dbReference type="EMBL" id="KAG5833002.1"/>
    </source>
</evidence>
<feature type="compositionally biased region" description="Polar residues" evidence="1">
    <location>
        <begin position="74"/>
        <end position="83"/>
    </location>
</feature>
<evidence type="ECO:0000256" key="1">
    <source>
        <dbReference type="SAM" id="MobiDB-lite"/>
    </source>
</evidence>